<dbReference type="Pfam" id="PF10254">
    <property type="entry name" value="Pacs-1"/>
    <property type="match status" value="1"/>
</dbReference>
<dbReference type="PANTHER" id="PTHR13280">
    <property type="entry name" value="PHOSPHOFURIN ACIDIC CLUSTER SORTING PROTEIN"/>
    <property type="match status" value="1"/>
</dbReference>
<sequence>MENAANRIVPMRLFANWETDRASASAVQRMFTMALSRLSINSFCDQQCTLVVTVKLQGHKRTLRSNDFAVTAVNGKLDVDLNISFTIQYPHFLKRKSNVLQILLQRRKRYKNRQIPGYKTLAVGSVNLAEILQNGSQREIALFDPDSDKDDVQPNNSCMGRLFLASCQSQTFEVENEVTVQRIKEKELESEEEDESSTDMQYSDNEQEIPDSSRSAHKRRMKMRDTRQRKMAQRKNLKQKFASLLKKFRVPEEGGVDAASQSAGVAPTAKELEELFEELEDLSDSGPEMVMDNLSIVSVPRPGLRPYFASTSSREMLPAINDDRGQSDDSDEEWSSEVENNIDVGSVPNSVEKRVLSEGRGLARGTTSLDSANSSTQPNAGGVHAGVHMSITLGSLAAQANNGDAVPNKRKISLAETKVSRTDPFSPRAVSISDQLSSILRDDEPWSVPERIWICTLSELPVLALLDPSFCLLDCSAFSDCRQLISSIVAKIQKFCNSSSCSPPCTVLGVIGGERLLSYVLRAYVESLQNKSPDWINFLRFCVIAPPSSAIGKTLSSLDGGRCLLKEVFERSPLEMSPCDVKTLGERLRTFADGTVHRLPIGEAMLQLHSKTADDKDGCSQVFVPFLSEVRVGQLEDDLESGLSSPRVNDENQAANVVSPVAAYCSPPSSPHSIQRPSDSQDLQIEYWISTNQLGDAPQTNSTFPPAIGASGSSASARKDTQSMKCSIRSAFRSFAIVRKPSNVLLSFQFIKEKKKEKMLQKLGMKKGQKSDQEAQTPTQTIGNVARLICSGKHPLNVWIDGCAWSGVRFFQTSAQWQTHVKHFPICMPTQDSPPRD</sequence>
<dbReference type="Proteomes" id="UP000031036">
    <property type="component" value="Unassembled WGS sequence"/>
</dbReference>
<comment type="caution">
    <text evidence="6">The sequence shown here is derived from an EMBL/GenBank/DDBJ whole genome shotgun (WGS) entry which is preliminary data.</text>
</comment>
<feature type="region of interest" description="Disordered" evidence="3">
    <location>
        <begin position="319"/>
        <end position="338"/>
    </location>
</feature>
<evidence type="ECO:0000256" key="1">
    <source>
        <dbReference type="ARBA" id="ARBA00008590"/>
    </source>
</evidence>
<dbReference type="PANTHER" id="PTHR13280:SF17">
    <property type="entry name" value="KRUEPPEL TARGET AT 95D, ISOFORM A"/>
    <property type="match status" value="1"/>
</dbReference>
<evidence type="ECO:0000313" key="6">
    <source>
        <dbReference type="EMBL" id="KHN83012.1"/>
    </source>
</evidence>
<dbReference type="OrthoDB" id="28829at2759"/>
<comment type="similarity">
    <text evidence="1">Belongs to the PACS family.</text>
</comment>
<dbReference type="Pfam" id="PF25332">
    <property type="entry name" value="C2_PACS_N"/>
    <property type="match status" value="1"/>
</dbReference>
<evidence type="ECO:0000313" key="7">
    <source>
        <dbReference type="Proteomes" id="UP000031036"/>
    </source>
</evidence>
<dbReference type="STRING" id="6265.A0A0B2VNJ9"/>
<feature type="region of interest" description="Disordered" evidence="3">
    <location>
        <begin position="183"/>
        <end position="236"/>
    </location>
</feature>
<dbReference type="AlphaFoldDB" id="A0A0B2VNJ9"/>
<gene>
    <name evidence="6" type="primary">PACS2</name>
    <name evidence="6" type="ORF">Tcan_06445</name>
</gene>
<protein>
    <submittedName>
        <fullName evidence="6">Phosphofurin acidic cluster sorting protein 2</fullName>
    </submittedName>
</protein>
<feature type="compositionally biased region" description="Acidic residues" evidence="3">
    <location>
        <begin position="188"/>
        <end position="197"/>
    </location>
</feature>
<accession>A0A0B2VNJ9</accession>
<feature type="compositionally biased region" description="Polar residues" evidence="3">
    <location>
        <begin position="365"/>
        <end position="379"/>
    </location>
</feature>
<evidence type="ECO:0000259" key="4">
    <source>
        <dbReference type="Pfam" id="PF10254"/>
    </source>
</evidence>
<dbReference type="GO" id="GO:0072659">
    <property type="term" value="P:protein localization to plasma membrane"/>
    <property type="evidence" value="ECO:0007669"/>
    <property type="project" value="TreeGrafter"/>
</dbReference>
<keyword evidence="7" id="KW-1185">Reference proteome</keyword>
<feature type="domain" description="Phosphofurin acidic cluster sorting protein 1/2 C-terminal" evidence="4">
    <location>
        <begin position="433"/>
        <end position="829"/>
    </location>
</feature>
<evidence type="ECO:0000256" key="2">
    <source>
        <dbReference type="ARBA" id="ARBA00022553"/>
    </source>
</evidence>
<dbReference type="InterPro" id="IPR057541">
    <property type="entry name" value="PACS1/2_N"/>
</dbReference>
<keyword evidence="2" id="KW-0597">Phosphoprotein</keyword>
<dbReference type="InterPro" id="IPR019381">
    <property type="entry name" value="PACS1/2_C"/>
</dbReference>
<proteinExistence type="inferred from homology"/>
<reference evidence="6 7" key="1">
    <citation type="submission" date="2014-11" db="EMBL/GenBank/DDBJ databases">
        <title>Genetic blueprint of the zoonotic pathogen Toxocara canis.</title>
        <authorList>
            <person name="Zhu X.-Q."/>
            <person name="Korhonen P.K."/>
            <person name="Cai H."/>
            <person name="Young N.D."/>
            <person name="Nejsum P."/>
            <person name="von Samson-Himmelstjerna G."/>
            <person name="Boag P.R."/>
            <person name="Tan P."/>
            <person name="Li Q."/>
            <person name="Min J."/>
            <person name="Yang Y."/>
            <person name="Wang X."/>
            <person name="Fang X."/>
            <person name="Hall R.S."/>
            <person name="Hofmann A."/>
            <person name="Sternberg P.W."/>
            <person name="Jex A.R."/>
            <person name="Gasser R.B."/>
        </authorList>
    </citation>
    <scope>NUCLEOTIDE SEQUENCE [LARGE SCALE GENOMIC DNA]</scope>
    <source>
        <strain evidence="6">PN_DK_2014</strain>
    </source>
</reference>
<organism evidence="6 7">
    <name type="scientific">Toxocara canis</name>
    <name type="common">Canine roundworm</name>
    <dbReference type="NCBI Taxonomy" id="6265"/>
    <lineage>
        <taxon>Eukaryota</taxon>
        <taxon>Metazoa</taxon>
        <taxon>Ecdysozoa</taxon>
        <taxon>Nematoda</taxon>
        <taxon>Chromadorea</taxon>
        <taxon>Rhabditida</taxon>
        <taxon>Spirurina</taxon>
        <taxon>Ascaridomorpha</taxon>
        <taxon>Ascaridoidea</taxon>
        <taxon>Toxocaridae</taxon>
        <taxon>Toxocara</taxon>
    </lineage>
</organism>
<dbReference type="EMBL" id="JPKZ01001277">
    <property type="protein sequence ID" value="KHN83012.1"/>
    <property type="molecule type" value="Genomic_DNA"/>
</dbReference>
<feature type="region of interest" description="Disordered" evidence="3">
    <location>
        <begin position="356"/>
        <end position="383"/>
    </location>
</feature>
<feature type="domain" description="Phosphofurin acidic cluster sorting protein 1/2 N-terminal C2" evidence="5">
    <location>
        <begin position="9"/>
        <end position="173"/>
    </location>
</feature>
<evidence type="ECO:0000259" key="5">
    <source>
        <dbReference type="Pfam" id="PF25332"/>
    </source>
</evidence>
<dbReference type="OMA" id="FANWETD"/>
<name>A0A0B2VNJ9_TOXCA</name>
<evidence type="ECO:0000256" key="3">
    <source>
        <dbReference type="SAM" id="MobiDB-lite"/>
    </source>
</evidence>